<organism evidence="14 15">
    <name type="scientific">Belnapia rosea</name>
    <dbReference type="NCBI Taxonomy" id="938405"/>
    <lineage>
        <taxon>Bacteria</taxon>
        <taxon>Pseudomonadati</taxon>
        <taxon>Pseudomonadota</taxon>
        <taxon>Alphaproteobacteria</taxon>
        <taxon>Acetobacterales</taxon>
        <taxon>Roseomonadaceae</taxon>
        <taxon>Belnapia</taxon>
    </lineage>
</organism>
<keyword evidence="10 12" id="KW-0472">Membrane</keyword>
<gene>
    <name evidence="14" type="ORF">SAMN04487779_104019</name>
</gene>
<dbReference type="GO" id="GO:0006508">
    <property type="term" value="P:proteolysis"/>
    <property type="evidence" value="ECO:0007669"/>
    <property type="project" value="UniProtKB-KW"/>
</dbReference>
<evidence type="ECO:0000256" key="4">
    <source>
        <dbReference type="ARBA" id="ARBA00022692"/>
    </source>
</evidence>
<evidence type="ECO:0000259" key="13">
    <source>
        <dbReference type="Pfam" id="PF01435"/>
    </source>
</evidence>
<comment type="cofactor">
    <cofactor evidence="11">
        <name>Zn(2+)</name>
        <dbReference type="ChEBI" id="CHEBI:29105"/>
    </cofactor>
    <text evidence="11">Binds 1 zinc ion per subunit.</text>
</comment>
<dbReference type="PANTHER" id="PTHR43221:SF1">
    <property type="entry name" value="PROTEASE HTPX"/>
    <property type="match status" value="1"/>
</dbReference>
<keyword evidence="6 11" id="KW-0378">Hydrolase</keyword>
<feature type="transmembrane region" description="Helical" evidence="12">
    <location>
        <begin position="169"/>
        <end position="192"/>
    </location>
</feature>
<keyword evidence="15" id="KW-1185">Reference proteome</keyword>
<feature type="transmembrane region" description="Helical" evidence="12">
    <location>
        <begin position="54"/>
        <end position="76"/>
    </location>
</feature>
<dbReference type="InterPro" id="IPR001915">
    <property type="entry name" value="Peptidase_M48"/>
</dbReference>
<evidence type="ECO:0000256" key="1">
    <source>
        <dbReference type="ARBA" id="ARBA00004651"/>
    </source>
</evidence>
<evidence type="ECO:0000256" key="6">
    <source>
        <dbReference type="ARBA" id="ARBA00022801"/>
    </source>
</evidence>
<dbReference type="GO" id="GO:0046872">
    <property type="term" value="F:metal ion binding"/>
    <property type="evidence" value="ECO:0007669"/>
    <property type="project" value="UniProtKB-KW"/>
</dbReference>
<keyword evidence="7 11" id="KW-0862">Zinc</keyword>
<dbReference type="AlphaFoldDB" id="A0A1G7D7X1"/>
<keyword evidence="9 11" id="KW-0482">Metalloprotease</keyword>
<dbReference type="Gene3D" id="3.30.2010.10">
    <property type="entry name" value="Metalloproteases ('zincins'), catalytic domain"/>
    <property type="match status" value="1"/>
</dbReference>
<feature type="domain" description="Peptidase M48" evidence="13">
    <location>
        <begin position="88"/>
        <end position="291"/>
    </location>
</feature>
<sequence length="330" mass="35747">MWIERARRAAALRLDPAALARQRRLNRLHSALILLFLVGLAGWTGLLVGGVEGLAFGAGIALAFLFLDPMPGDLLFRQAFGAVRLSPAQAPDLFALSAALARRADLPHPPHLYLIPSPTLQAMAAGSREAPVIAVTSRLLRALSRRELAAVLAHEVAHIRHGDLLVLRLATAAATLTRGMAGLGALVLLVFLPTLWATDAMPAPLPMVLLLAAPLLSDVLTLSLSRRRELLADAGAVELTGDVAALAEALARIWRMQGDDWERLTSRGPFWMNWLRTHPTLKDRIAALRSMAAPVRPVLSDPDRVVIAPPALWTLGSHHPAQRLARRWLL</sequence>
<feature type="transmembrane region" description="Helical" evidence="12">
    <location>
        <begin position="31"/>
        <end position="48"/>
    </location>
</feature>
<keyword evidence="2" id="KW-1003">Cell membrane</keyword>
<dbReference type="EMBL" id="FMZX01000040">
    <property type="protein sequence ID" value="SDE46855.1"/>
    <property type="molecule type" value="Genomic_DNA"/>
</dbReference>
<dbReference type="GO" id="GO:0004222">
    <property type="term" value="F:metalloendopeptidase activity"/>
    <property type="evidence" value="ECO:0007669"/>
    <property type="project" value="InterPro"/>
</dbReference>
<comment type="subcellular location">
    <subcellularLocation>
        <location evidence="1">Cell membrane</location>
        <topology evidence="1">Multi-pass membrane protein</topology>
    </subcellularLocation>
</comment>
<dbReference type="InterPro" id="IPR050083">
    <property type="entry name" value="HtpX_protease"/>
</dbReference>
<keyword evidence="8 12" id="KW-1133">Transmembrane helix</keyword>
<evidence type="ECO:0000256" key="11">
    <source>
        <dbReference type="RuleBase" id="RU003983"/>
    </source>
</evidence>
<keyword evidence="14" id="KW-0346">Stress response</keyword>
<keyword evidence="4 12" id="KW-0812">Transmembrane</keyword>
<dbReference type="GO" id="GO:0005886">
    <property type="term" value="C:plasma membrane"/>
    <property type="evidence" value="ECO:0007669"/>
    <property type="project" value="UniProtKB-SubCell"/>
</dbReference>
<comment type="similarity">
    <text evidence="11">Belongs to the peptidase M48 family.</text>
</comment>
<feature type="transmembrane region" description="Helical" evidence="12">
    <location>
        <begin position="204"/>
        <end position="224"/>
    </location>
</feature>
<evidence type="ECO:0000256" key="5">
    <source>
        <dbReference type="ARBA" id="ARBA00022723"/>
    </source>
</evidence>
<dbReference type="PANTHER" id="PTHR43221">
    <property type="entry name" value="PROTEASE HTPX"/>
    <property type="match status" value="1"/>
</dbReference>
<evidence type="ECO:0000313" key="14">
    <source>
        <dbReference type="EMBL" id="SDE46855.1"/>
    </source>
</evidence>
<evidence type="ECO:0000256" key="7">
    <source>
        <dbReference type="ARBA" id="ARBA00022833"/>
    </source>
</evidence>
<evidence type="ECO:0000256" key="9">
    <source>
        <dbReference type="ARBA" id="ARBA00023049"/>
    </source>
</evidence>
<evidence type="ECO:0000256" key="2">
    <source>
        <dbReference type="ARBA" id="ARBA00022475"/>
    </source>
</evidence>
<reference evidence="14 15" key="1">
    <citation type="submission" date="2016-10" db="EMBL/GenBank/DDBJ databases">
        <authorList>
            <person name="de Groot N.N."/>
        </authorList>
    </citation>
    <scope>NUCLEOTIDE SEQUENCE [LARGE SCALE GENOMIC DNA]</scope>
    <source>
        <strain evidence="14 15">CPCC 100156</strain>
    </source>
</reference>
<dbReference type="Proteomes" id="UP000198925">
    <property type="component" value="Unassembled WGS sequence"/>
</dbReference>
<keyword evidence="3 11" id="KW-0645">Protease</keyword>
<dbReference type="Pfam" id="PF01435">
    <property type="entry name" value="Peptidase_M48"/>
    <property type="match status" value="1"/>
</dbReference>
<evidence type="ECO:0000256" key="10">
    <source>
        <dbReference type="ARBA" id="ARBA00023136"/>
    </source>
</evidence>
<evidence type="ECO:0000256" key="8">
    <source>
        <dbReference type="ARBA" id="ARBA00022989"/>
    </source>
</evidence>
<evidence type="ECO:0000313" key="15">
    <source>
        <dbReference type="Proteomes" id="UP000198925"/>
    </source>
</evidence>
<proteinExistence type="inferred from homology"/>
<keyword evidence="5" id="KW-0479">Metal-binding</keyword>
<accession>A0A1G7D7X1</accession>
<name>A0A1G7D7X1_9PROT</name>
<evidence type="ECO:0000256" key="12">
    <source>
        <dbReference type="SAM" id="Phobius"/>
    </source>
</evidence>
<evidence type="ECO:0000256" key="3">
    <source>
        <dbReference type="ARBA" id="ARBA00022670"/>
    </source>
</evidence>
<protein>
    <submittedName>
        <fullName evidence="14">Heat shock protein HtpX</fullName>
    </submittedName>
</protein>